<organism evidence="1 2">
    <name type="scientific">Embleya scabrispora</name>
    <dbReference type="NCBI Taxonomy" id="159449"/>
    <lineage>
        <taxon>Bacteria</taxon>
        <taxon>Bacillati</taxon>
        <taxon>Actinomycetota</taxon>
        <taxon>Actinomycetes</taxon>
        <taxon>Kitasatosporales</taxon>
        <taxon>Streptomycetaceae</taxon>
        <taxon>Embleya</taxon>
    </lineage>
</organism>
<evidence type="ECO:0008006" key="3">
    <source>
        <dbReference type="Google" id="ProtNLM"/>
    </source>
</evidence>
<accession>A0A1T3P585</accession>
<evidence type="ECO:0000313" key="1">
    <source>
        <dbReference type="EMBL" id="OPC84223.1"/>
    </source>
</evidence>
<gene>
    <name evidence="1" type="ORF">B4N89_27780</name>
</gene>
<name>A0A1T3P585_9ACTN</name>
<proteinExistence type="predicted"/>
<keyword evidence="2" id="KW-1185">Reference proteome</keyword>
<comment type="caution">
    <text evidence="1">The sequence shown here is derived from an EMBL/GenBank/DDBJ whole genome shotgun (WGS) entry which is preliminary data.</text>
</comment>
<dbReference type="STRING" id="159449.B4N89_27780"/>
<reference evidence="1 2" key="1">
    <citation type="submission" date="2017-03" db="EMBL/GenBank/DDBJ databases">
        <title>Draft genome sequence of Streptomyces scabrisporus NF3, endophyte isolated from Amphipterygium adstringens.</title>
        <authorList>
            <person name="Vazquez M."/>
            <person name="Ceapa C.D."/>
            <person name="Rodriguez Luna D."/>
            <person name="Sanchez Esquivel S."/>
        </authorList>
    </citation>
    <scope>NUCLEOTIDE SEQUENCE [LARGE SCALE GENOMIC DNA]</scope>
    <source>
        <strain evidence="1 2">NF3</strain>
    </source>
</reference>
<dbReference type="OrthoDB" id="3525344at2"/>
<dbReference type="RefSeq" id="WP_078978517.1">
    <property type="nucleotide sequence ID" value="NZ_MWQN01000001.1"/>
</dbReference>
<dbReference type="AlphaFoldDB" id="A0A1T3P585"/>
<evidence type="ECO:0000313" key="2">
    <source>
        <dbReference type="Proteomes" id="UP000190037"/>
    </source>
</evidence>
<dbReference type="Proteomes" id="UP000190037">
    <property type="component" value="Unassembled WGS sequence"/>
</dbReference>
<protein>
    <recommendedName>
        <fullName evidence="3">Glycosyltransferase 2-like domain-containing protein</fullName>
    </recommendedName>
</protein>
<sequence>MTVPLIVLTNGRRDCLEQTMTALRRHLHGVAHTTIVDDTGDPEHRSWLADSFTADIVPVEPDSPAGYWRAMRTVWGLAAGERAIAFWEDDFVLETDVDLDALTAVLDTHTHLTQIALLRQPWFGNEHAAGGLIEALEAQGNEFTQRTDGERAWIEHRACFTGNPCVIPAATLARPWPDTPWSESVFGRALFASDPTLRGAYWGRRGDPPRVRHIGRHRTGTDY</sequence>
<dbReference type="EMBL" id="MWQN01000001">
    <property type="protein sequence ID" value="OPC84223.1"/>
    <property type="molecule type" value="Genomic_DNA"/>
</dbReference>